<sequence>MHTVKYWDKKLLSLQRLADSVGYDIDNDQDYIAACACQPATFAEFCKMKHPRPEILPLFYKVVERVQSVKNCKF</sequence>
<evidence type="ECO:0000313" key="1">
    <source>
        <dbReference type="EMBL" id="DAD70731.1"/>
    </source>
</evidence>
<reference evidence="1" key="1">
    <citation type="journal article" date="2021" name="Proc. Natl. Acad. Sci. U.S.A.">
        <title>A Catalog of Tens of Thousands of Viruses from Human Metagenomes Reveals Hidden Associations with Chronic Diseases.</title>
        <authorList>
            <person name="Tisza M.J."/>
            <person name="Buck C.B."/>
        </authorList>
    </citation>
    <scope>NUCLEOTIDE SEQUENCE</scope>
    <source>
        <strain evidence="1">CtKcB20</strain>
    </source>
</reference>
<organism evidence="1">
    <name type="scientific">Siphoviridae sp. ctKcB20</name>
    <dbReference type="NCBI Taxonomy" id="2827568"/>
    <lineage>
        <taxon>Viruses</taxon>
        <taxon>Duplodnaviria</taxon>
        <taxon>Heunggongvirae</taxon>
        <taxon>Uroviricota</taxon>
        <taxon>Caudoviricetes</taxon>
    </lineage>
</organism>
<accession>A0A8S5LLI5</accession>
<dbReference type="EMBL" id="BK015870">
    <property type="protein sequence ID" value="DAD70731.1"/>
    <property type="molecule type" value="Genomic_DNA"/>
</dbReference>
<name>A0A8S5LLI5_9CAUD</name>
<protein>
    <submittedName>
        <fullName evidence="1">Uncharacterized protein</fullName>
    </submittedName>
</protein>
<proteinExistence type="predicted"/>